<evidence type="ECO:0000256" key="3">
    <source>
        <dbReference type="ARBA" id="ARBA00022989"/>
    </source>
</evidence>
<evidence type="ECO:0000259" key="7">
    <source>
        <dbReference type="Pfam" id="PF06803"/>
    </source>
</evidence>
<comment type="caution">
    <text evidence="8">The sequence shown here is derived from an EMBL/GenBank/DDBJ whole genome shotgun (WGS) entry which is preliminary data.</text>
</comment>
<comment type="subcellular location">
    <subcellularLocation>
        <location evidence="1">Endomembrane system</location>
        <topology evidence="1">Multi-pass membrane protein</topology>
    </subcellularLocation>
</comment>
<evidence type="ECO:0000256" key="5">
    <source>
        <dbReference type="SAM" id="MobiDB-lite"/>
    </source>
</evidence>
<dbReference type="Pfam" id="PF06803">
    <property type="entry name" value="DUF1232"/>
    <property type="match status" value="1"/>
</dbReference>
<feature type="transmembrane region" description="Helical" evidence="6">
    <location>
        <begin position="89"/>
        <end position="110"/>
    </location>
</feature>
<dbReference type="Proteomes" id="UP000321567">
    <property type="component" value="Unassembled WGS sequence"/>
</dbReference>
<evidence type="ECO:0000256" key="2">
    <source>
        <dbReference type="ARBA" id="ARBA00022692"/>
    </source>
</evidence>
<dbReference type="GO" id="GO:0012505">
    <property type="term" value="C:endomembrane system"/>
    <property type="evidence" value="ECO:0007669"/>
    <property type="project" value="UniProtKB-SubCell"/>
</dbReference>
<sequence length="132" mass="13946">MDETQSASAEAEALGPESPDAHGYTEASFWEKLKASARKAGREVVEKALLLYYTLQDASVPTAVKAIIVGALAYFIMPFDAIPDVLPGVGYSDDLGVLAAAVAAVALYLNDDIRARARARAAEWFDGAPSPS</sequence>
<evidence type="ECO:0000256" key="1">
    <source>
        <dbReference type="ARBA" id="ARBA00004127"/>
    </source>
</evidence>
<keyword evidence="4 6" id="KW-0472">Membrane</keyword>
<evidence type="ECO:0000313" key="8">
    <source>
        <dbReference type="EMBL" id="GEO81729.1"/>
    </source>
</evidence>
<evidence type="ECO:0000256" key="4">
    <source>
        <dbReference type="ARBA" id="ARBA00023136"/>
    </source>
</evidence>
<keyword evidence="2 6" id="KW-0812">Transmembrane</keyword>
<dbReference type="InterPro" id="IPR016983">
    <property type="entry name" value="UCP031804"/>
</dbReference>
<reference evidence="8 9" key="1">
    <citation type="submission" date="2019-07" db="EMBL/GenBank/DDBJ databases">
        <title>Whole genome shotgun sequence of Rhodospirillum oryzae NBRC 107573.</title>
        <authorList>
            <person name="Hosoyama A."/>
            <person name="Uohara A."/>
            <person name="Ohji S."/>
            <person name="Ichikawa N."/>
        </authorList>
    </citation>
    <scope>NUCLEOTIDE SEQUENCE [LARGE SCALE GENOMIC DNA]</scope>
    <source>
        <strain evidence="8 9">NBRC 107573</strain>
    </source>
</reference>
<dbReference type="AlphaFoldDB" id="A0A512H8E2"/>
<gene>
    <name evidence="8" type="ORF">ROR02_18600</name>
</gene>
<dbReference type="OrthoDB" id="9813247at2"/>
<protein>
    <recommendedName>
        <fullName evidence="7">DUF1232 domain-containing protein</fullName>
    </recommendedName>
</protein>
<dbReference type="EMBL" id="BJZO01000046">
    <property type="protein sequence ID" value="GEO81729.1"/>
    <property type="molecule type" value="Genomic_DNA"/>
</dbReference>
<dbReference type="PIRSF" id="PIRSF031804">
    <property type="entry name" value="UCP031804"/>
    <property type="match status" value="1"/>
</dbReference>
<evidence type="ECO:0000256" key="6">
    <source>
        <dbReference type="SAM" id="Phobius"/>
    </source>
</evidence>
<feature type="transmembrane region" description="Helical" evidence="6">
    <location>
        <begin position="58"/>
        <end position="77"/>
    </location>
</feature>
<dbReference type="InterPro" id="IPR010652">
    <property type="entry name" value="DUF1232"/>
</dbReference>
<accession>A0A512H8E2</accession>
<name>A0A512H8E2_9PROT</name>
<keyword evidence="3 6" id="KW-1133">Transmembrane helix</keyword>
<proteinExistence type="predicted"/>
<feature type="region of interest" description="Disordered" evidence="5">
    <location>
        <begin position="1"/>
        <end position="22"/>
    </location>
</feature>
<dbReference type="RefSeq" id="WP_147163757.1">
    <property type="nucleotide sequence ID" value="NZ_BJZO01000046.1"/>
</dbReference>
<keyword evidence="9" id="KW-1185">Reference proteome</keyword>
<evidence type="ECO:0000313" key="9">
    <source>
        <dbReference type="Proteomes" id="UP000321567"/>
    </source>
</evidence>
<feature type="domain" description="DUF1232" evidence="7">
    <location>
        <begin position="64"/>
        <end position="99"/>
    </location>
</feature>
<organism evidence="8 9">
    <name type="scientific">Pararhodospirillum oryzae</name>
    <dbReference type="NCBI Taxonomy" id="478448"/>
    <lineage>
        <taxon>Bacteria</taxon>
        <taxon>Pseudomonadati</taxon>
        <taxon>Pseudomonadota</taxon>
        <taxon>Alphaproteobacteria</taxon>
        <taxon>Rhodospirillales</taxon>
        <taxon>Rhodospirillaceae</taxon>
        <taxon>Pararhodospirillum</taxon>
    </lineage>
</organism>